<protein>
    <submittedName>
        <fullName evidence="1">Uncharacterized protein</fullName>
    </submittedName>
</protein>
<name>A0A6A6F3A9_9PEZI</name>
<dbReference type="EMBL" id="ML992695">
    <property type="protein sequence ID" value="KAF2208282.1"/>
    <property type="molecule type" value="Genomic_DNA"/>
</dbReference>
<gene>
    <name evidence="1" type="ORF">CERZMDRAFT_101547</name>
</gene>
<evidence type="ECO:0000313" key="1">
    <source>
        <dbReference type="EMBL" id="KAF2208282.1"/>
    </source>
</evidence>
<dbReference type="Proteomes" id="UP000799539">
    <property type="component" value="Unassembled WGS sequence"/>
</dbReference>
<keyword evidence="2" id="KW-1185">Reference proteome</keyword>
<proteinExistence type="predicted"/>
<accession>A0A6A6F3A9</accession>
<dbReference type="AlphaFoldDB" id="A0A6A6F3A9"/>
<reference evidence="1" key="1">
    <citation type="journal article" date="2020" name="Stud. Mycol.">
        <title>101 Dothideomycetes genomes: a test case for predicting lifestyles and emergence of pathogens.</title>
        <authorList>
            <person name="Haridas S."/>
            <person name="Albert R."/>
            <person name="Binder M."/>
            <person name="Bloem J."/>
            <person name="Labutti K."/>
            <person name="Salamov A."/>
            <person name="Andreopoulos B."/>
            <person name="Baker S."/>
            <person name="Barry K."/>
            <person name="Bills G."/>
            <person name="Bluhm B."/>
            <person name="Cannon C."/>
            <person name="Castanera R."/>
            <person name="Culley D."/>
            <person name="Daum C."/>
            <person name="Ezra D."/>
            <person name="Gonzalez J."/>
            <person name="Henrissat B."/>
            <person name="Kuo A."/>
            <person name="Liang C."/>
            <person name="Lipzen A."/>
            <person name="Lutzoni F."/>
            <person name="Magnuson J."/>
            <person name="Mondo S."/>
            <person name="Nolan M."/>
            <person name="Ohm R."/>
            <person name="Pangilinan J."/>
            <person name="Park H.-J."/>
            <person name="Ramirez L."/>
            <person name="Alfaro M."/>
            <person name="Sun H."/>
            <person name="Tritt A."/>
            <person name="Yoshinaga Y."/>
            <person name="Zwiers L.-H."/>
            <person name="Turgeon B."/>
            <person name="Goodwin S."/>
            <person name="Spatafora J."/>
            <person name="Crous P."/>
            <person name="Grigoriev I."/>
        </authorList>
    </citation>
    <scope>NUCLEOTIDE SEQUENCE</scope>
    <source>
        <strain evidence="1">SCOH1-5</strain>
    </source>
</reference>
<evidence type="ECO:0000313" key="2">
    <source>
        <dbReference type="Proteomes" id="UP000799539"/>
    </source>
</evidence>
<sequence length="127" mass="13988">MPSKGFQTSVRRAVISSTRYMAAYWRSWAGLGQVESACHLYQAMLQNSRVWNNFFLDPMLTAPATTDLTSGHQDYRSSVVAAHSPVEGLHPDANMLPDVACIALLSKAGSCPYSVEMVSTKHRLVLK</sequence>
<organism evidence="1 2">
    <name type="scientific">Cercospora zeae-maydis SCOH1-5</name>
    <dbReference type="NCBI Taxonomy" id="717836"/>
    <lineage>
        <taxon>Eukaryota</taxon>
        <taxon>Fungi</taxon>
        <taxon>Dikarya</taxon>
        <taxon>Ascomycota</taxon>
        <taxon>Pezizomycotina</taxon>
        <taxon>Dothideomycetes</taxon>
        <taxon>Dothideomycetidae</taxon>
        <taxon>Mycosphaerellales</taxon>
        <taxon>Mycosphaerellaceae</taxon>
        <taxon>Cercospora</taxon>
    </lineage>
</organism>